<name>A0A508TUK7_9BRAD</name>
<dbReference type="AlphaFoldDB" id="A0A508TUK7"/>
<accession>A0A508TUK7</accession>
<comment type="caution">
    <text evidence="2">The sequence shown here is derived from an EMBL/GenBank/DDBJ whole genome shotgun (WGS) entry which is preliminary data.</text>
</comment>
<proteinExistence type="predicted"/>
<dbReference type="SUPFAM" id="SSF52964">
    <property type="entry name" value="TolB, N-terminal domain"/>
    <property type="match status" value="1"/>
</dbReference>
<dbReference type="Pfam" id="PF11684">
    <property type="entry name" value="DUF3280"/>
    <property type="match status" value="1"/>
</dbReference>
<dbReference type="Gene3D" id="3.40.50.10070">
    <property type="entry name" value="TolB, N-terminal domain"/>
    <property type="match status" value="1"/>
</dbReference>
<sequence>MRRTVASLQTLCAVLALCLCPATTWPASPVAVAIADFDYVDTSGEPNDQVAKHTALVTAFGEHLRRDLGGSGDYRVQPVACAQHPCTAGSMPADDFAAAARQSGAQFVVYGGIRKMSTLVQWGEVQLVDIKDNKLLLQRTVTFRGDTDEAFRRAAGFVSATLREALPRP</sequence>
<reference evidence="2" key="1">
    <citation type="submission" date="2019-02" db="EMBL/GenBank/DDBJ databases">
        <authorList>
            <person name="Pothier F.J."/>
        </authorList>
    </citation>
    <scope>NUCLEOTIDE SEQUENCE</scope>
    <source>
        <strain evidence="2">CI-1B</strain>
    </source>
</reference>
<dbReference type="RefSeq" id="WP_139863654.1">
    <property type="nucleotide sequence ID" value="NZ_CAADFC020000029.1"/>
</dbReference>
<feature type="signal peptide" evidence="1">
    <location>
        <begin position="1"/>
        <end position="27"/>
    </location>
</feature>
<keyword evidence="3" id="KW-1185">Reference proteome</keyword>
<gene>
    <name evidence="2" type="ORF">CI1B_70990</name>
</gene>
<feature type="chain" id="PRO_5021295200" description="DUF2380 domain-containing protein" evidence="1">
    <location>
        <begin position="28"/>
        <end position="169"/>
    </location>
</feature>
<evidence type="ECO:0000313" key="3">
    <source>
        <dbReference type="Proteomes" id="UP000328092"/>
    </source>
</evidence>
<organism evidence="2 3">
    <name type="scientific">Bradyrhizobium ivorense</name>
    <dbReference type="NCBI Taxonomy" id="2511166"/>
    <lineage>
        <taxon>Bacteria</taxon>
        <taxon>Pseudomonadati</taxon>
        <taxon>Pseudomonadota</taxon>
        <taxon>Alphaproteobacteria</taxon>
        <taxon>Hyphomicrobiales</taxon>
        <taxon>Nitrobacteraceae</taxon>
        <taxon>Bradyrhizobium</taxon>
    </lineage>
</organism>
<dbReference type="Proteomes" id="UP000328092">
    <property type="component" value="Unassembled WGS sequence"/>
</dbReference>
<evidence type="ECO:0000256" key="1">
    <source>
        <dbReference type="SAM" id="SignalP"/>
    </source>
</evidence>
<dbReference type="OrthoDB" id="8442682at2"/>
<evidence type="ECO:0008006" key="4">
    <source>
        <dbReference type="Google" id="ProtNLM"/>
    </source>
</evidence>
<dbReference type="InterPro" id="IPR021698">
    <property type="entry name" value="DUF3280"/>
</dbReference>
<dbReference type="EMBL" id="CAADFC020000029">
    <property type="protein sequence ID" value="VIO77916.1"/>
    <property type="molecule type" value="Genomic_DNA"/>
</dbReference>
<protein>
    <recommendedName>
        <fullName evidence="4">DUF2380 domain-containing protein</fullName>
    </recommendedName>
</protein>
<evidence type="ECO:0000313" key="2">
    <source>
        <dbReference type="EMBL" id="VIO77916.1"/>
    </source>
</evidence>
<keyword evidence="1" id="KW-0732">Signal</keyword>